<evidence type="ECO:0000256" key="7">
    <source>
        <dbReference type="ARBA" id="ARBA00023096"/>
    </source>
</evidence>
<comment type="subcellular location">
    <subcellularLocation>
        <location evidence="11">Cytoplasm</location>
    </subcellularLocation>
</comment>
<evidence type="ECO:0000259" key="12">
    <source>
        <dbReference type="Pfam" id="PF00266"/>
    </source>
</evidence>
<evidence type="ECO:0000256" key="2">
    <source>
        <dbReference type="ARBA" id="ARBA00006904"/>
    </source>
</evidence>
<evidence type="ECO:0000256" key="3">
    <source>
        <dbReference type="ARBA" id="ARBA00022576"/>
    </source>
</evidence>
<feature type="binding site" evidence="11">
    <location>
        <position position="153"/>
    </location>
    <ligand>
        <name>pyridoxal 5'-phosphate</name>
        <dbReference type="ChEBI" id="CHEBI:597326"/>
    </ligand>
</feature>
<dbReference type="Proteomes" id="UP001501410">
    <property type="component" value="Unassembled WGS sequence"/>
</dbReference>
<proteinExistence type="inferred from homology"/>
<dbReference type="Pfam" id="PF00266">
    <property type="entry name" value="Aminotran_5"/>
    <property type="match status" value="1"/>
</dbReference>
<comment type="pathway">
    <text evidence="1 11">Amino-acid biosynthesis; L-serine biosynthesis; L-serine from 3-phospho-D-glycerate: step 2/3.</text>
</comment>
<dbReference type="InterPro" id="IPR000192">
    <property type="entry name" value="Aminotrans_V_dom"/>
</dbReference>
<comment type="catalytic activity">
    <reaction evidence="10 11">
        <text>O-phospho-L-serine + 2-oxoglutarate = 3-phosphooxypyruvate + L-glutamate</text>
        <dbReference type="Rhea" id="RHEA:14329"/>
        <dbReference type="ChEBI" id="CHEBI:16810"/>
        <dbReference type="ChEBI" id="CHEBI:18110"/>
        <dbReference type="ChEBI" id="CHEBI:29985"/>
        <dbReference type="ChEBI" id="CHEBI:57524"/>
        <dbReference type="EC" id="2.6.1.52"/>
    </reaction>
</comment>
<evidence type="ECO:0000256" key="9">
    <source>
        <dbReference type="ARBA" id="ARBA00047630"/>
    </source>
</evidence>
<keyword evidence="11" id="KW-0963">Cytoplasm</keyword>
<accession>A0ABP8MJR7</accession>
<evidence type="ECO:0000313" key="13">
    <source>
        <dbReference type="EMBL" id="GAA4451095.1"/>
    </source>
</evidence>
<dbReference type="PANTHER" id="PTHR43247:SF1">
    <property type="entry name" value="PHOSPHOSERINE AMINOTRANSFERASE"/>
    <property type="match status" value="1"/>
</dbReference>
<feature type="binding site" evidence="11">
    <location>
        <position position="195"/>
    </location>
    <ligand>
        <name>pyridoxal 5'-phosphate</name>
        <dbReference type="ChEBI" id="CHEBI:597326"/>
    </ligand>
</feature>
<comment type="catalytic activity">
    <reaction evidence="9 11">
        <text>4-(phosphooxy)-L-threonine + 2-oxoglutarate = (R)-3-hydroxy-2-oxo-4-phosphooxybutanoate + L-glutamate</text>
        <dbReference type="Rhea" id="RHEA:16573"/>
        <dbReference type="ChEBI" id="CHEBI:16810"/>
        <dbReference type="ChEBI" id="CHEBI:29985"/>
        <dbReference type="ChEBI" id="CHEBI:58452"/>
        <dbReference type="ChEBI" id="CHEBI:58538"/>
        <dbReference type="EC" id="2.6.1.52"/>
    </reaction>
</comment>
<evidence type="ECO:0000256" key="6">
    <source>
        <dbReference type="ARBA" id="ARBA00022898"/>
    </source>
</evidence>
<comment type="function">
    <text evidence="11">Catalyzes the reversible conversion of 3-phosphohydroxypyruvate to phosphoserine and of 3-hydroxy-2-oxo-4-phosphonooxybutanoate to phosphohydroxythreonine.</text>
</comment>
<keyword evidence="8 11" id="KW-0718">Serine biosynthesis</keyword>
<keyword evidence="5 11" id="KW-0808">Transferase</keyword>
<dbReference type="PIRSF" id="PIRSF000525">
    <property type="entry name" value="SerC"/>
    <property type="match status" value="1"/>
</dbReference>
<keyword evidence="7 11" id="KW-0664">Pyridoxine biosynthesis</keyword>
<feature type="binding site" evidence="11">
    <location>
        <position position="43"/>
    </location>
    <ligand>
        <name>L-glutamate</name>
        <dbReference type="ChEBI" id="CHEBI:29985"/>
    </ligand>
</feature>
<keyword evidence="14" id="KW-1185">Reference proteome</keyword>
<keyword evidence="6 11" id="KW-0663">Pyridoxal phosphate</keyword>
<comment type="similarity">
    <text evidence="2 11">Belongs to the class-V pyridoxal-phosphate-dependent aminotransferase family. SerC subfamily.</text>
</comment>
<comment type="caution">
    <text evidence="11">Lacks conserved residue(s) required for the propagation of feature annotation.</text>
</comment>
<evidence type="ECO:0000256" key="10">
    <source>
        <dbReference type="ARBA" id="ARBA00049007"/>
    </source>
</evidence>
<dbReference type="InterPro" id="IPR015424">
    <property type="entry name" value="PyrdxlP-dep_Trfase"/>
</dbReference>
<keyword evidence="3 11" id="KW-0032">Aminotransferase</keyword>
<comment type="pathway">
    <text evidence="11">Cofactor biosynthesis; pyridoxine 5'-phosphate biosynthesis; pyridoxine 5'-phosphate from D-erythrose 4-phosphate: step 3/5.</text>
</comment>
<dbReference type="PANTHER" id="PTHR43247">
    <property type="entry name" value="PHOSPHOSERINE AMINOTRANSFERASE"/>
    <property type="match status" value="1"/>
</dbReference>
<feature type="binding site" evidence="11">
    <location>
        <begin position="78"/>
        <end position="79"/>
    </location>
    <ligand>
        <name>pyridoxal 5'-phosphate</name>
        <dbReference type="ChEBI" id="CHEBI:597326"/>
    </ligand>
</feature>
<name>A0ABP8MJR7_9BACT</name>
<evidence type="ECO:0000313" key="14">
    <source>
        <dbReference type="Proteomes" id="UP001501410"/>
    </source>
</evidence>
<dbReference type="Gene3D" id="3.40.640.10">
    <property type="entry name" value="Type I PLP-dependent aspartate aminotransferase-like (Major domain)"/>
    <property type="match status" value="1"/>
</dbReference>
<dbReference type="InterPro" id="IPR015421">
    <property type="entry name" value="PyrdxlP-dep_Trfase_major"/>
</dbReference>
<organism evidence="13 14">
    <name type="scientific">Rurimicrobium arvi</name>
    <dbReference type="NCBI Taxonomy" id="2049916"/>
    <lineage>
        <taxon>Bacteria</taxon>
        <taxon>Pseudomonadati</taxon>
        <taxon>Bacteroidota</taxon>
        <taxon>Chitinophagia</taxon>
        <taxon>Chitinophagales</taxon>
        <taxon>Chitinophagaceae</taxon>
        <taxon>Rurimicrobium</taxon>
    </lineage>
</organism>
<evidence type="ECO:0000256" key="5">
    <source>
        <dbReference type="ARBA" id="ARBA00022679"/>
    </source>
</evidence>
<dbReference type="Gene3D" id="3.90.1150.10">
    <property type="entry name" value="Aspartate Aminotransferase, domain 1"/>
    <property type="match status" value="1"/>
</dbReference>
<dbReference type="SUPFAM" id="SSF53383">
    <property type="entry name" value="PLP-dependent transferases"/>
    <property type="match status" value="1"/>
</dbReference>
<feature type="binding site" evidence="11">
    <location>
        <position position="104"/>
    </location>
    <ligand>
        <name>pyridoxal 5'-phosphate</name>
        <dbReference type="ChEBI" id="CHEBI:597326"/>
    </ligand>
</feature>
<evidence type="ECO:0000256" key="4">
    <source>
        <dbReference type="ARBA" id="ARBA00022605"/>
    </source>
</evidence>
<comment type="cofactor">
    <cofactor evidence="11">
        <name>pyridoxal 5'-phosphate</name>
        <dbReference type="ChEBI" id="CHEBI:597326"/>
    </cofactor>
    <text evidence="11">Binds 1 pyridoxal phosphate per subunit.</text>
</comment>
<dbReference type="HAMAP" id="MF_00160">
    <property type="entry name" value="SerC_aminotrans_5"/>
    <property type="match status" value="1"/>
</dbReference>
<evidence type="ECO:0000256" key="1">
    <source>
        <dbReference type="ARBA" id="ARBA00005099"/>
    </source>
</evidence>
<dbReference type="EC" id="2.6.1.52" evidence="11"/>
<dbReference type="InterPro" id="IPR015422">
    <property type="entry name" value="PyrdxlP-dep_Trfase_small"/>
</dbReference>
<protein>
    <recommendedName>
        <fullName evidence="11">Phosphoserine aminotransferase</fullName>
        <ecNumber evidence="11">2.6.1.52</ecNumber>
    </recommendedName>
    <alternativeName>
        <fullName evidence="11">Phosphohydroxythreonine aminotransferase</fullName>
        <shortName evidence="11">PSAT</shortName>
    </alternativeName>
</protein>
<sequence>MSAVKINFGAGPAALPVSVTEQLALSIRNYDGSGLSVLEIPHRGKLFDAILKEANERVLQLCNLDAATYEVLWLQGGGRLQFAMIPMNFLPEAGAAGYVDSGFWSSDAMENATLWGNTINLASSKDCAYKKLPEIPERFPENLSYIHLTTNNTIYGTQWKQFFNSPVPLFADMSSDIFSERRDYGLFDLFYAVAQKNIGIAGVTLVVLKKSLLTKVVRPLNPYLSYRDHVAAHSVLNTAPVFAVYSALLMLRYISDRGIAAIEEENLQKAGLLYDTLEKSVSFELIAEKNSRSNMNVVFRGIDPETENNFKLFCDYKGIEGIEGHRRVGGFRASLYNAIRLDQVQYLANAITEFDKTRT</sequence>
<comment type="caution">
    <text evidence="13">The sequence shown here is derived from an EMBL/GenBank/DDBJ whole genome shotgun (WGS) entry which is preliminary data.</text>
</comment>
<dbReference type="NCBIfam" id="NF003764">
    <property type="entry name" value="PRK05355.1"/>
    <property type="match status" value="1"/>
</dbReference>
<feature type="binding site" evidence="11">
    <location>
        <position position="172"/>
    </location>
    <ligand>
        <name>pyridoxal 5'-phosphate</name>
        <dbReference type="ChEBI" id="CHEBI:597326"/>
    </ligand>
</feature>
<feature type="domain" description="Aminotransferase class V" evidence="12">
    <location>
        <begin position="7"/>
        <end position="347"/>
    </location>
</feature>
<evidence type="ECO:0000256" key="8">
    <source>
        <dbReference type="ARBA" id="ARBA00023299"/>
    </source>
</evidence>
<dbReference type="EMBL" id="BAABEZ010000004">
    <property type="protein sequence ID" value="GAA4451095.1"/>
    <property type="molecule type" value="Genomic_DNA"/>
</dbReference>
<comment type="subunit">
    <text evidence="11">Homodimer.</text>
</comment>
<evidence type="ECO:0000256" key="11">
    <source>
        <dbReference type="HAMAP-Rule" id="MF_00160"/>
    </source>
</evidence>
<feature type="modified residue" description="N6-(pyridoxal phosphate)lysine" evidence="11">
    <location>
        <position position="196"/>
    </location>
</feature>
<dbReference type="RefSeq" id="WP_344822951.1">
    <property type="nucleotide sequence ID" value="NZ_BAABEZ010000004.1"/>
</dbReference>
<reference evidence="14" key="1">
    <citation type="journal article" date="2019" name="Int. J. Syst. Evol. Microbiol.">
        <title>The Global Catalogue of Microorganisms (GCM) 10K type strain sequencing project: providing services to taxonomists for standard genome sequencing and annotation.</title>
        <authorList>
            <consortium name="The Broad Institute Genomics Platform"/>
            <consortium name="The Broad Institute Genome Sequencing Center for Infectious Disease"/>
            <person name="Wu L."/>
            <person name="Ma J."/>
        </authorList>
    </citation>
    <scope>NUCLEOTIDE SEQUENCE [LARGE SCALE GENOMIC DNA]</scope>
    <source>
        <strain evidence="14">JCM 31921</strain>
    </source>
</reference>
<dbReference type="InterPro" id="IPR022278">
    <property type="entry name" value="Pser_aminoTfrase"/>
</dbReference>
<gene>
    <name evidence="11 13" type="primary">serC</name>
    <name evidence="13" type="ORF">GCM10023092_08130</name>
</gene>
<keyword evidence="4 11" id="KW-0028">Amino-acid biosynthesis</keyword>
<feature type="binding site" evidence="11">
    <location>
        <begin position="237"/>
        <end position="238"/>
    </location>
    <ligand>
        <name>pyridoxal 5'-phosphate</name>
        <dbReference type="ChEBI" id="CHEBI:597326"/>
    </ligand>
</feature>